<dbReference type="Pfam" id="PF01107">
    <property type="entry name" value="MP"/>
    <property type="match status" value="1"/>
</dbReference>
<keyword evidence="2" id="KW-1185">Reference proteome</keyword>
<evidence type="ECO:0000313" key="2">
    <source>
        <dbReference type="Proteomes" id="UP001280121"/>
    </source>
</evidence>
<proteinExistence type="predicted"/>
<organism evidence="1 2">
    <name type="scientific">Dipteronia dyeriana</name>
    <dbReference type="NCBI Taxonomy" id="168575"/>
    <lineage>
        <taxon>Eukaryota</taxon>
        <taxon>Viridiplantae</taxon>
        <taxon>Streptophyta</taxon>
        <taxon>Embryophyta</taxon>
        <taxon>Tracheophyta</taxon>
        <taxon>Spermatophyta</taxon>
        <taxon>Magnoliopsida</taxon>
        <taxon>eudicotyledons</taxon>
        <taxon>Gunneridae</taxon>
        <taxon>Pentapetalae</taxon>
        <taxon>rosids</taxon>
        <taxon>malvids</taxon>
        <taxon>Sapindales</taxon>
        <taxon>Sapindaceae</taxon>
        <taxon>Hippocastanoideae</taxon>
        <taxon>Acereae</taxon>
        <taxon>Dipteronia</taxon>
    </lineage>
</organism>
<protein>
    <submittedName>
        <fullName evidence="1">Uncharacterized protein</fullName>
    </submittedName>
</protein>
<gene>
    <name evidence="1" type="ORF">Ddye_002739</name>
</gene>
<dbReference type="PANTHER" id="PTHR48435:SF1">
    <property type="entry name" value="POLYPROTEIN"/>
    <property type="match status" value="1"/>
</dbReference>
<dbReference type="EMBL" id="JANJYI010000001">
    <property type="protein sequence ID" value="KAK2664165.1"/>
    <property type="molecule type" value="Genomic_DNA"/>
</dbReference>
<name>A0AAE0CUP2_9ROSI</name>
<dbReference type="InterPro" id="IPR053098">
    <property type="entry name" value="Petuviruses_polyprotein"/>
</dbReference>
<dbReference type="PANTHER" id="PTHR48435">
    <property type="entry name" value="POLYPROTEIN"/>
    <property type="match status" value="1"/>
</dbReference>
<comment type="caution">
    <text evidence="1">The sequence shown here is derived from an EMBL/GenBank/DDBJ whole genome shotgun (WGS) entry which is preliminary data.</text>
</comment>
<dbReference type="Proteomes" id="UP001280121">
    <property type="component" value="Unassembled WGS sequence"/>
</dbReference>
<accession>A0AAE0CUP2</accession>
<sequence length="250" mass="28417">MVNSSSENTPIRLSSVVSVHTTQSNKMQHLVEYTHITESAQINETSLPLLNPYTVFKHSKSLARKVTFLFQHCSSPIKEYIQSTTLDNCLVPASTAEQYIDMEIGQPPIEQWIREGYSHLHIGAIRIVLTFYRRKGLPVTAIIALLNTIYKEYEHAVIGTFLSTFHAGSISLTYYPNFNIPLRDQNLHNCLKVQLQILGASMLPNSYMATLYHQIVYRLQDHALDLLIPSHTGDTIFIKAEREEEVSTII</sequence>
<evidence type="ECO:0000313" key="1">
    <source>
        <dbReference type="EMBL" id="KAK2664165.1"/>
    </source>
</evidence>
<dbReference type="AlphaFoldDB" id="A0AAE0CUP2"/>
<reference evidence="1" key="1">
    <citation type="journal article" date="2023" name="Plant J.">
        <title>Genome sequences and population genomics provide insights into the demographic history, inbreeding, and mutation load of two 'living fossil' tree species of Dipteronia.</title>
        <authorList>
            <person name="Feng Y."/>
            <person name="Comes H.P."/>
            <person name="Chen J."/>
            <person name="Zhu S."/>
            <person name="Lu R."/>
            <person name="Zhang X."/>
            <person name="Li P."/>
            <person name="Qiu J."/>
            <person name="Olsen K.M."/>
            <person name="Qiu Y."/>
        </authorList>
    </citation>
    <scope>NUCLEOTIDE SEQUENCE</scope>
    <source>
        <strain evidence="1">KIB01</strain>
    </source>
</reference>
<dbReference type="InterPro" id="IPR028919">
    <property type="entry name" value="Viral_movement"/>
</dbReference>